<proteinExistence type="predicted"/>
<sequence length="100" mass="11307">MDTSILVRIFDTDTVKLEETESALRKSLKAYGVQDFEIQPISCFLEIQRHNKIDYVPVLEVNGLTISVRKPITRAMLEDCSARLARWQVLNNGDVNAPGT</sequence>
<reference evidence="2" key="1">
    <citation type="submission" date="2012-06" db="EMBL/GenBank/DDBJ databases">
        <title>Complete sequence of chromosome of Desulfomonile tiedjei DSM 6799.</title>
        <authorList>
            <person name="Lucas S."/>
            <person name="Copeland A."/>
            <person name="Lapidus A."/>
            <person name="Glavina del Rio T."/>
            <person name="Dalin E."/>
            <person name="Tice H."/>
            <person name="Bruce D."/>
            <person name="Goodwin L."/>
            <person name="Pitluck S."/>
            <person name="Peters L."/>
            <person name="Ovchinnikova G."/>
            <person name="Zeytun A."/>
            <person name="Lu M."/>
            <person name="Kyrpides N."/>
            <person name="Mavromatis K."/>
            <person name="Ivanova N."/>
            <person name="Brettin T."/>
            <person name="Detter J.C."/>
            <person name="Han C."/>
            <person name="Larimer F."/>
            <person name="Land M."/>
            <person name="Hauser L."/>
            <person name="Markowitz V."/>
            <person name="Cheng J.-F."/>
            <person name="Hugenholtz P."/>
            <person name="Woyke T."/>
            <person name="Wu D."/>
            <person name="Spring S."/>
            <person name="Schroeder M."/>
            <person name="Brambilla E."/>
            <person name="Klenk H.-P."/>
            <person name="Eisen J.A."/>
        </authorList>
    </citation>
    <scope>NUCLEOTIDE SEQUENCE [LARGE SCALE GENOMIC DNA]</scope>
    <source>
        <strain evidence="2">ATCC 49306 / DSM 6799 / DCB-1</strain>
    </source>
</reference>
<dbReference type="AlphaFoldDB" id="I4C5J0"/>
<dbReference type="EMBL" id="CP003360">
    <property type="protein sequence ID" value="AFM24831.1"/>
    <property type="molecule type" value="Genomic_DNA"/>
</dbReference>
<protein>
    <submittedName>
        <fullName evidence="1">Uncharacterized protein</fullName>
    </submittedName>
</protein>
<name>I4C5J0_DESTA</name>
<dbReference type="Proteomes" id="UP000006055">
    <property type="component" value="Chromosome"/>
</dbReference>
<gene>
    <name evidence="1" type="ordered locus">Desti_2133</name>
</gene>
<accession>I4C5J0</accession>
<organism evidence="1 2">
    <name type="scientific">Desulfomonile tiedjei (strain ATCC 49306 / DSM 6799 / DCB-1)</name>
    <dbReference type="NCBI Taxonomy" id="706587"/>
    <lineage>
        <taxon>Bacteria</taxon>
        <taxon>Pseudomonadati</taxon>
        <taxon>Thermodesulfobacteriota</taxon>
        <taxon>Desulfomonilia</taxon>
        <taxon>Desulfomonilales</taxon>
        <taxon>Desulfomonilaceae</taxon>
        <taxon>Desulfomonile</taxon>
    </lineage>
</organism>
<evidence type="ECO:0000313" key="1">
    <source>
        <dbReference type="EMBL" id="AFM24831.1"/>
    </source>
</evidence>
<dbReference type="RefSeq" id="WP_014809974.1">
    <property type="nucleotide sequence ID" value="NC_018025.1"/>
</dbReference>
<evidence type="ECO:0000313" key="2">
    <source>
        <dbReference type="Proteomes" id="UP000006055"/>
    </source>
</evidence>
<dbReference type="STRING" id="706587.Desti_2133"/>
<dbReference type="KEGG" id="dti:Desti_2133"/>
<dbReference type="HOGENOM" id="CLU_2301307_0_0_7"/>
<keyword evidence="2" id="KW-1185">Reference proteome</keyword>